<reference evidence="1" key="2">
    <citation type="submission" date="2020-09" db="EMBL/GenBank/DDBJ databases">
        <authorList>
            <person name="Sun Q."/>
            <person name="Kim S."/>
        </authorList>
    </citation>
    <scope>NUCLEOTIDE SEQUENCE</scope>
    <source>
        <strain evidence="1">KCTC 23430</strain>
    </source>
</reference>
<proteinExistence type="predicted"/>
<dbReference type="Proteomes" id="UP000644693">
    <property type="component" value="Unassembled WGS sequence"/>
</dbReference>
<dbReference type="InterPro" id="IPR010836">
    <property type="entry name" value="SapC"/>
</dbReference>
<dbReference type="Pfam" id="PF07277">
    <property type="entry name" value="SapC"/>
    <property type="match status" value="1"/>
</dbReference>
<evidence type="ECO:0000313" key="1">
    <source>
        <dbReference type="EMBL" id="GHD35263.1"/>
    </source>
</evidence>
<dbReference type="AlphaFoldDB" id="A0A918XKF8"/>
<dbReference type="RefSeq" id="WP_189477846.1">
    <property type="nucleotide sequence ID" value="NZ_BMYM01000002.1"/>
</dbReference>
<dbReference type="EMBL" id="BMYM01000002">
    <property type="protein sequence ID" value="GHD35263.1"/>
    <property type="molecule type" value="Genomic_DNA"/>
</dbReference>
<organism evidence="1 2">
    <name type="scientific">Parahalioglobus pacificus</name>
    <dbReference type="NCBI Taxonomy" id="930806"/>
    <lineage>
        <taxon>Bacteria</taxon>
        <taxon>Pseudomonadati</taxon>
        <taxon>Pseudomonadota</taxon>
        <taxon>Gammaproteobacteria</taxon>
        <taxon>Cellvibrionales</taxon>
        <taxon>Halieaceae</taxon>
        <taxon>Parahalioglobus</taxon>
    </lineage>
</organism>
<name>A0A918XKF8_9GAMM</name>
<gene>
    <name evidence="1" type="ORF">GCM10007053_21950</name>
</gene>
<sequence>MSDQEQAGAASVRAPSGTMYLYKQPEYLNREDHGNLGWRTPEKPFGFAATINSVPVVASEISSAQKNYPVVFSGMENPVPIAVVSLLQDRNMFVRDDGQWEPGAYVPSYLRRHPFATAVGENDQFAIVIDRASEAISEDPETPFFNGDVVSEQTQSMIDFCGRFESERKRTKEFSDRLVELNLLSEQQVNAPGDDSKRIASFVGVDVQKMNDISPDVLQELHQNGFLGYIFAHLFSLENWNRLLARRSAIIAAASANDPA</sequence>
<protein>
    <submittedName>
        <fullName evidence="1">SapC family protein</fullName>
    </submittedName>
</protein>
<comment type="caution">
    <text evidence="1">The sequence shown here is derived from an EMBL/GenBank/DDBJ whole genome shotgun (WGS) entry which is preliminary data.</text>
</comment>
<keyword evidence="2" id="KW-1185">Reference proteome</keyword>
<reference evidence="1" key="1">
    <citation type="journal article" date="2014" name="Int. J. Syst. Evol. Microbiol.">
        <title>Complete genome sequence of Corynebacterium casei LMG S-19264T (=DSM 44701T), isolated from a smear-ripened cheese.</title>
        <authorList>
            <consortium name="US DOE Joint Genome Institute (JGI-PGF)"/>
            <person name="Walter F."/>
            <person name="Albersmeier A."/>
            <person name="Kalinowski J."/>
            <person name="Ruckert C."/>
        </authorList>
    </citation>
    <scope>NUCLEOTIDE SEQUENCE</scope>
    <source>
        <strain evidence="1">KCTC 23430</strain>
    </source>
</reference>
<evidence type="ECO:0000313" key="2">
    <source>
        <dbReference type="Proteomes" id="UP000644693"/>
    </source>
</evidence>
<accession>A0A918XKF8</accession>